<dbReference type="RefSeq" id="WP_128624516.1">
    <property type="nucleotide sequence ID" value="NZ_ML133508.1"/>
</dbReference>
<comment type="caution">
    <text evidence="3">The sequence shown here is derived from an EMBL/GenBank/DDBJ whole genome shotgun (WGS) entry which is preliminary data.</text>
</comment>
<dbReference type="AlphaFoldDB" id="A0A432VA40"/>
<reference evidence="3 4" key="1">
    <citation type="submission" date="2018-11" db="EMBL/GenBank/DDBJ databases">
        <title>Pseudaminobacter arsenicus sp. nov., an arsenic-resistant bacterium isolated from arsenic-rich aquifers.</title>
        <authorList>
            <person name="Mu Y."/>
        </authorList>
    </citation>
    <scope>NUCLEOTIDE SEQUENCE [LARGE SCALE GENOMIC DNA]</scope>
    <source>
        <strain evidence="3 4">CB3</strain>
    </source>
</reference>
<sequence length="726" mass="79058">MEQSDIRKKLLGNGYFPIPVNGKRPRIAGWSSIRATEATIDSWDRGHADHKNTGILAGDVVAIDVDVLDHELAAELGGLVRALPDGQKALCRVGRAPKCLYVFRAIEPRSKATTPVYLVGGHKCQIEVLGRGQQFVAFGLHPETGRDYEWIGDSPLDVRFADLPVIVPDDLDRFLAEAESRMAAVGQPEKKHDKSSTQASQGGETFWQRVNTAALSNADQWVPSLFSGAHKEAGTGAWRVSSKELGRNLEEDISIHPDGVRDFGEEKPSTPIQLVIEYGGAATPKDAAFWLCERVSADPESMGWNQPQLGVSLNLNSDKQPPEAANDDKPQKRLNIFDWKASRFVGEPPSVDYLIDGIVPLGVPAMIAAMGDTGKSFVMMETARRVAFGEGAFANPILGGHVRRNGTAVMITSEDDEGEVHRRLAALDMREDRYKTVSEKLMVIPLPSAGGAMPFWRQSKDRALEETPEFRQFVDQLLTIKDLLFVAIDPLASFAHLQINEDPAAGQFVCTSLSRVATETGATVMVAHHMKKTAKPVEKLSEARDAIRGSTALVDGLRLAYALWPAEEDKAKKICKTIGKPYLHNSVAYGGVVKANGAARRILSTYHRNEFGLLEDITASNNDGGFTSQDDLSTILVIAIESAANAGAPYTKTGAGGMFELREQLPDELRSLSKGRLHAMIDDALERGHIVKTKARGEKTPKWLDVPTGPFAAGLGEFRAGMKRSA</sequence>
<dbReference type="Gene3D" id="3.40.50.300">
    <property type="entry name" value="P-loop containing nucleotide triphosphate hydrolases"/>
    <property type="match status" value="1"/>
</dbReference>
<dbReference type="Pfam" id="PF13481">
    <property type="entry name" value="AAA_25"/>
    <property type="match status" value="1"/>
</dbReference>
<dbReference type="SMART" id="SM00943">
    <property type="entry name" value="Prim-Pol"/>
    <property type="match status" value="1"/>
</dbReference>
<gene>
    <name evidence="3" type="ORF">EET67_05075</name>
</gene>
<feature type="compositionally biased region" description="Polar residues" evidence="1">
    <location>
        <begin position="303"/>
        <end position="319"/>
    </location>
</feature>
<dbReference type="InterPro" id="IPR027417">
    <property type="entry name" value="P-loop_NTPase"/>
</dbReference>
<name>A0A432VA40_9HYPH</name>
<dbReference type="SUPFAM" id="SSF52540">
    <property type="entry name" value="P-loop containing nucleoside triphosphate hydrolases"/>
    <property type="match status" value="1"/>
</dbReference>
<evidence type="ECO:0000256" key="1">
    <source>
        <dbReference type="SAM" id="MobiDB-lite"/>
    </source>
</evidence>
<dbReference type="InterPro" id="IPR015330">
    <property type="entry name" value="DNA_primase/pol_bifunc_N"/>
</dbReference>
<dbReference type="CDD" id="cd04859">
    <property type="entry name" value="Prim_Pol"/>
    <property type="match status" value="1"/>
</dbReference>
<dbReference type="SUPFAM" id="SSF56747">
    <property type="entry name" value="Prim-pol domain"/>
    <property type="match status" value="1"/>
</dbReference>
<keyword evidence="4" id="KW-1185">Reference proteome</keyword>
<protein>
    <recommendedName>
        <fullName evidence="2">DNA primase/polymerase bifunctional N-terminal domain-containing protein</fullName>
    </recommendedName>
</protein>
<feature type="region of interest" description="Disordered" evidence="1">
    <location>
        <begin position="300"/>
        <end position="330"/>
    </location>
</feature>
<organism evidence="3 4">
    <name type="scientific">Borborobacter arsenicus</name>
    <dbReference type="NCBI Taxonomy" id="1851146"/>
    <lineage>
        <taxon>Bacteria</taxon>
        <taxon>Pseudomonadati</taxon>
        <taxon>Pseudomonadota</taxon>
        <taxon>Alphaproteobacteria</taxon>
        <taxon>Hyphomicrobiales</taxon>
        <taxon>Phyllobacteriaceae</taxon>
        <taxon>Borborobacter</taxon>
    </lineage>
</organism>
<proteinExistence type="predicted"/>
<evidence type="ECO:0000259" key="2">
    <source>
        <dbReference type="SMART" id="SM00943"/>
    </source>
</evidence>
<accession>A0A432VA40</accession>
<dbReference type="OrthoDB" id="1496333at2"/>
<feature type="domain" description="DNA primase/polymerase bifunctional N-terminal" evidence="2">
    <location>
        <begin position="7"/>
        <end position="167"/>
    </location>
</feature>
<evidence type="ECO:0000313" key="4">
    <source>
        <dbReference type="Proteomes" id="UP000281647"/>
    </source>
</evidence>
<dbReference type="EMBL" id="RKST01000003">
    <property type="protein sequence ID" value="RUM99014.1"/>
    <property type="molecule type" value="Genomic_DNA"/>
</dbReference>
<evidence type="ECO:0000313" key="3">
    <source>
        <dbReference type="EMBL" id="RUM99014.1"/>
    </source>
</evidence>
<dbReference type="Proteomes" id="UP000281647">
    <property type="component" value="Unassembled WGS sequence"/>
</dbReference>
<dbReference type="Pfam" id="PF09250">
    <property type="entry name" value="Prim-Pol"/>
    <property type="match status" value="1"/>
</dbReference>
<feature type="region of interest" description="Disordered" evidence="1">
    <location>
        <begin position="183"/>
        <end position="202"/>
    </location>
</feature>